<keyword evidence="3" id="KW-1185">Reference proteome</keyword>
<keyword evidence="1" id="KW-1133">Transmembrane helix</keyword>
<evidence type="ECO:0000256" key="1">
    <source>
        <dbReference type="SAM" id="Phobius"/>
    </source>
</evidence>
<organism evidence="2 3">
    <name type="scientific">Lacipirellula parvula</name>
    <dbReference type="NCBI Taxonomy" id="2650471"/>
    <lineage>
        <taxon>Bacteria</taxon>
        <taxon>Pseudomonadati</taxon>
        <taxon>Planctomycetota</taxon>
        <taxon>Planctomycetia</taxon>
        <taxon>Pirellulales</taxon>
        <taxon>Lacipirellulaceae</taxon>
        <taxon>Lacipirellula</taxon>
    </lineage>
</organism>
<proteinExistence type="predicted"/>
<keyword evidence="1" id="KW-0812">Transmembrane</keyword>
<evidence type="ECO:0008006" key="4">
    <source>
        <dbReference type="Google" id="ProtNLM"/>
    </source>
</evidence>
<dbReference type="AlphaFoldDB" id="A0A5K7X605"/>
<dbReference type="RefSeq" id="WP_152097454.1">
    <property type="nucleotide sequence ID" value="NZ_AP021861.1"/>
</dbReference>
<evidence type="ECO:0000313" key="3">
    <source>
        <dbReference type="Proteomes" id="UP000326837"/>
    </source>
</evidence>
<sequence length="91" mass="10346">MTDTELLAEQQRISARLYRGVIFSFVWLCGIGSLYSLIIGIDALRAIRRADGMLYGKWRAWWCVGVGGLGSLFLVWFVLTLILHLCGIRIR</sequence>
<keyword evidence="1" id="KW-0472">Membrane</keyword>
<accession>A0A5K7X605</accession>
<feature type="transmembrane region" description="Helical" evidence="1">
    <location>
        <begin position="21"/>
        <end position="47"/>
    </location>
</feature>
<protein>
    <recommendedName>
        <fullName evidence="4">DUF4190 domain-containing protein</fullName>
    </recommendedName>
</protein>
<reference evidence="3" key="1">
    <citation type="submission" date="2019-10" db="EMBL/GenBank/DDBJ databases">
        <title>Lacipirellula parvula gen. nov., sp. nov., representing a lineage of planctomycetes widespread in freshwater anoxic habitats, and description of the family Lacipirellulaceae.</title>
        <authorList>
            <person name="Dedysh S.N."/>
            <person name="Kulichevskaya I.S."/>
            <person name="Beletsky A.V."/>
            <person name="Rakitin A.L."/>
            <person name="Mardanov A.V."/>
            <person name="Ivanova A.A."/>
            <person name="Saltykova V.X."/>
            <person name="Rijpstra W.I.C."/>
            <person name="Sinninghe Damste J.S."/>
            <person name="Ravin N.V."/>
        </authorList>
    </citation>
    <scope>NUCLEOTIDE SEQUENCE [LARGE SCALE GENOMIC DNA]</scope>
    <source>
        <strain evidence="3">PX69</strain>
    </source>
</reference>
<dbReference type="EMBL" id="AP021861">
    <property type="protein sequence ID" value="BBO31287.1"/>
    <property type="molecule type" value="Genomic_DNA"/>
</dbReference>
<name>A0A5K7X605_9BACT</name>
<dbReference type="Proteomes" id="UP000326837">
    <property type="component" value="Chromosome"/>
</dbReference>
<gene>
    <name evidence="2" type="ORF">PLANPX_0899</name>
</gene>
<dbReference type="KEGG" id="lpav:PLANPX_0899"/>
<feature type="transmembrane region" description="Helical" evidence="1">
    <location>
        <begin position="59"/>
        <end position="86"/>
    </location>
</feature>
<evidence type="ECO:0000313" key="2">
    <source>
        <dbReference type="EMBL" id="BBO31287.1"/>
    </source>
</evidence>